<dbReference type="EMBL" id="JAPWGM010000003">
    <property type="protein sequence ID" value="MCZ4244231.1"/>
    <property type="molecule type" value="Genomic_DNA"/>
</dbReference>
<proteinExistence type="predicted"/>
<feature type="domain" description="N-acetyltransferase" evidence="2">
    <location>
        <begin position="1"/>
        <end position="145"/>
    </location>
</feature>
<dbReference type="PROSITE" id="PS51186">
    <property type="entry name" value="GNAT"/>
    <property type="match status" value="1"/>
</dbReference>
<keyword evidence="4" id="KW-1185">Reference proteome</keyword>
<dbReference type="Gene3D" id="3.40.630.30">
    <property type="match status" value="1"/>
</dbReference>
<dbReference type="RefSeq" id="WP_269427304.1">
    <property type="nucleotide sequence ID" value="NZ_JAPWGM010000003.1"/>
</dbReference>
<dbReference type="Pfam" id="PF00583">
    <property type="entry name" value="Acetyltransf_1"/>
    <property type="match status" value="1"/>
</dbReference>
<evidence type="ECO:0000313" key="3">
    <source>
        <dbReference type="EMBL" id="MCZ4244231.1"/>
    </source>
</evidence>
<reference evidence="3" key="1">
    <citation type="submission" date="2022-12" db="EMBL/GenBank/DDBJ databases">
        <title>Genome sequence of HCMS5-2.</title>
        <authorList>
            <person name="Woo H."/>
        </authorList>
    </citation>
    <scope>NUCLEOTIDE SEQUENCE</scope>
    <source>
        <strain evidence="3">HCMS5-2</strain>
    </source>
</reference>
<gene>
    <name evidence="3" type="ORF">O0955_09450</name>
</gene>
<protein>
    <submittedName>
        <fullName evidence="3">GNAT family N-acetyltransferase</fullName>
    </submittedName>
</protein>
<name>A0ABT4L8H1_9SPHI</name>
<evidence type="ECO:0000259" key="2">
    <source>
        <dbReference type="PROSITE" id="PS51186"/>
    </source>
</evidence>
<sequence>MIFRNAEVADITEIQIVRHTVKENILSDPALVTDADCQEFITERGKGWVCEIEGKVVGFAIVDLKENNIWALFLRPEYENRGIGKQLHQLMLDWYFSQTNKTVWLGTSPGTRAEKFYRLQGWKTAGTVHRGEVKFEMSYEDWMKK</sequence>
<evidence type="ECO:0000313" key="4">
    <source>
        <dbReference type="Proteomes" id="UP001144347"/>
    </source>
</evidence>
<comment type="caution">
    <text evidence="3">The sequence shown here is derived from an EMBL/GenBank/DDBJ whole genome shotgun (WGS) entry which is preliminary data.</text>
</comment>
<organism evidence="3 4">
    <name type="scientific">Pedobacter punctiformis</name>
    <dbReference type="NCBI Taxonomy" id="3004097"/>
    <lineage>
        <taxon>Bacteria</taxon>
        <taxon>Pseudomonadati</taxon>
        <taxon>Bacteroidota</taxon>
        <taxon>Sphingobacteriia</taxon>
        <taxon>Sphingobacteriales</taxon>
        <taxon>Sphingobacteriaceae</taxon>
        <taxon>Pedobacter</taxon>
    </lineage>
</organism>
<dbReference type="CDD" id="cd04301">
    <property type="entry name" value="NAT_SF"/>
    <property type="match status" value="1"/>
</dbReference>
<dbReference type="PANTHER" id="PTHR13947:SF37">
    <property type="entry name" value="LD18367P"/>
    <property type="match status" value="1"/>
</dbReference>
<dbReference type="Proteomes" id="UP001144347">
    <property type="component" value="Unassembled WGS sequence"/>
</dbReference>
<dbReference type="PANTHER" id="PTHR13947">
    <property type="entry name" value="GNAT FAMILY N-ACETYLTRANSFERASE"/>
    <property type="match status" value="1"/>
</dbReference>
<dbReference type="SUPFAM" id="SSF55729">
    <property type="entry name" value="Acyl-CoA N-acyltransferases (Nat)"/>
    <property type="match status" value="1"/>
</dbReference>
<dbReference type="InterPro" id="IPR000182">
    <property type="entry name" value="GNAT_dom"/>
</dbReference>
<accession>A0ABT4L8H1</accession>
<dbReference type="InterPro" id="IPR050769">
    <property type="entry name" value="NAT_camello-type"/>
</dbReference>
<evidence type="ECO:0000256" key="1">
    <source>
        <dbReference type="ARBA" id="ARBA00022679"/>
    </source>
</evidence>
<keyword evidence="1" id="KW-0808">Transferase</keyword>
<dbReference type="InterPro" id="IPR016181">
    <property type="entry name" value="Acyl_CoA_acyltransferase"/>
</dbReference>